<dbReference type="EMBL" id="JACIFF010000001">
    <property type="protein sequence ID" value="MBB4077761.1"/>
    <property type="molecule type" value="Genomic_DNA"/>
</dbReference>
<protein>
    <recommendedName>
        <fullName evidence="8">ChbG/HpnK family deacetylase</fullName>
    </recommendedName>
</protein>
<keyword evidence="4" id="KW-0460">Magnesium</keyword>
<accession>A0A840DXQ0</accession>
<organism evidence="6 7">
    <name type="scientific">Neolewinella aquimaris</name>
    <dbReference type="NCBI Taxonomy" id="1835722"/>
    <lineage>
        <taxon>Bacteria</taxon>
        <taxon>Pseudomonadati</taxon>
        <taxon>Bacteroidota</taxon>
        <taxon>Saprospiria</taxon>
        <taxon>Saprospirales</taxon>
        <taxon>Lewinellaceae</taxon>
        <taxon>Neolewinella</taxon>
    </lineage>
</organism>
<dbReference type="CDD" id="cd10802">
    <property type="entry name" value="YdjC_TTHB029_like"/>
    <property type="match status" value="1"/>
</dbReference>
<dbReference type="Proteomes" id="UP000576209">
    <property type="component" value="Unassembled WGS sequence"/>
</dbReference>
<gene>
    <name evidence="6" type="ORF">GGR28_000362</name>
</gene>
<dbReference type="RefSeq" id="WP_183494002.1">
    <property type="nucleotide sequence ID" value="NZ_JACIFF010000001.1"/>
</dbReference>
<keyword evidence="5" id="KW-0119">Carbohydrate metabolism</keyword>
<sequence length="296" mass="33094">MRILPLLFLCFPLTAQQNIAEQLGHPADARMLIIHADDLGVAHSVDTASIAAFEARGITSASIMVPCPWFPEIAAYAANHPEMDWGIHLTFTAEWKYYKWDGVLPSSEISSLLDTTGYFYASVGEFIAHADPLEVEAEMRAQIDRAQAFGIKLTHLDSHMGSLYAKPEFTEIFQRVGREYGLAVFQPSALPIALDSTNIIIDDVYMMDETIPAHQWPSFYNDLLAQMKPGLHELIVHLAFDGAEMRAVTIDHPAFGSAWRQNDYDYVTSDALKAFLAAQQIILVDWGDLQKTLNFD</sequence>
<dbReference type="Pfam" id="PF04794">
    <property type="entry name" value="YdjC"/>
    <property type="match status" value="1"/>
</dbReference>
<dbReference type="PANTHER" id="PTHR31609:SF1">
    <property type="entry name" value="CARBOHYDRATE DEACETYLASE"/>
    <property type="match status" value="1"/>
</dbReference>
<evidence type="ECO:0000256" key="1">
    <source>
        <dbReference type="ARBA" id="ARBA00001946"/>
    </source>
</evidence>
<dbReference type="GO" id="GO:0046872">
    <property type="term" value="F:metal ion binding"/>
    <property type="evidence" value="ECO:0007669"/>
    <property type="project" value="UniProtKB-KW"/>
</dbReference>
<dbReference type="AlphaFoldDB" id="A0A840DXQ0"/>
<comment type="caution">
    <text evidence="6">The sequence shown here is derived from an EMBL/GenBank/DDBJ whole genome shotgun (WGS) entry which is preliminary data.</text>
</comment>
<dbReference type="InterPro" id="IPR011330">
    <property type="entry name" value="Glyco_hydro/deAcase_b/a-brl"/>
</dbReference>
<evidence type="ECO:0000256" key="5">
    <source>
        <dbReference type="ARBA" id="ARBA00023277"/>
    </source>
</evidence>
<proteinExistence type="predicted"/>
<evidence type="ECO:0000313" key="6">
    <source>
        <dbReference type="EMBL" id="MBB4077761.1"/>
    </source>
</evidence>
<dbReference type="GO" id="GO:0019213">
    <property type="term" value="F:deacetylase activity"/>
    <property type="evidence" value="ECO:0007669"/>
    <property type="project" value="TreeGrafter"/>
</dbReference>
<keyword evidence="2" id="KW-0479">Metal-binding</keyword>
<dbReference type="PANTHER" id="PTHR31609">
    <property type="entry name" value="YDJC DEACETYLASE FAMILY MEMBER"/>
    <property type="match status" value="1"/>
</dbReference>
<evidence type="ECO:0000256" key="2">
    <source>
        <dbReference type="ARBA" id="ARBA00022723"/>
    </source>
</evidence>
<dbReference type="GO" id="GO:0005975">
    <property type="term" value="P:carbohydrate metabolic process"/>
    <property type="evidence" value="ECO:0007669"/>
    <property type="project" value="InterPro"/>
</dbReference>
<evidence type="ECO:0000256" key="4">
    <source>
        <dbReference type="ARBA" id="ARBA00022842"/>
    </source>
</evidence>
<dbReference type="Gene3D" id="3.20.20.370">
    <property type="entry name" value="Glycoside hydrolase/deacetylase"/>
    <property type="match status" value="1"/>
</dbReference>
<keyword evidence="7" id="KW-1185">Reference proteome</keyword>
<reference evidence="6 7" key="1">
    <citation type="submission" date="2020-08" db="EMBL/GenBank/DDBJ databases">
        <title>Genomic Encyclopedia of Type Strains, Phase IV (KMG-IV): sequencing the most valuable type-strain genomes for metagenomic binning, comparative biology and taxonomic classification.</title>
        <authorList>
            <person name="Goeker M."/>
        </authorList>
    </citation>
    <scope>NUCLEOTIDE SEQUENCE [LARGE SCALE GENOMIC DNA]</scope>
    <source>
        <strain evidence="6 7">DSM 105137</strain>
    </source>
</reference>
<dbReference type="InterPro" id="IPR006879">
    <property type="entry name" value="YdjC-like"/>
</dbReference>
<dbReference type="SUPFAM" id="SSF88713">
    <property type="entry name" value="Glycoside hydrolase/deacetylase"/>
    <property type="match status" value="1"/>
</dbReference>
<evidence type="ECO:0008006" key="8">
    <source>
        <dbReference type="Google" id="ProtNLM"/>
    </source>
</evidence>
<dbReference type="GO" id="GO:0016787">
    <property type="term" value="F:hydrolase activity"/>
    <property type="evidence" value="ECO:0007669"/>
    <property type="project" value="UniProtKB-KW"/>
</dbReference>
<name>A0A840DXQ0_9BACT</name>
<keyword evidence="3" id="KW-0378">Hydrolase</keyword>
<evidence type="ECO:0000313" key="7">
    <source>
        <dbReference type="Proteomes" id="UP000576209"/>
    </source>
</evidence>
<evidence type="ECO:0000256" key="3">
    <source>
        <dbReference type="ARBA" id="ARBA00022801"/>
    </source>
</evidence>
<comment type="cofactor">
    <cofactor evidence="1">
        <name>Mg(2+)</name>
        <dbReference type="ChEBI" id="CHEBI:18420"/>
    </cofactor>
</comment>